<keyword evidence="1" id="KW-1133">Transmembrane helix</keyword>
<keyword evidence="1" id="KW-0812">Transmembrane</keyword>
<comment type="caution">
    <text evidence="2">The sequence shown here is derived from an EMBL/GenBank/DDBJ whole genome shotgun (WGS) entry which is preliminary data.</text>
</comment>
<proteinExistence type="predicted"/>
<feature type="transmembrane region" description="Helical" evidence="1">
    <location>
        <begin position="47"/>
        <end position="65"/>
    </location>
</feature>
<sequence>MSSEKSSVELHLPPSVVKIATLIILVVTVIVLVVFAITMFIHPLLDLVAILIMFVIIYYIGTWYYNKYLGRLGE</sequence>
<name>A0A7C5XN36_9CREN</name>
<organism evidence="2">
    <name type="scientific">Ignisphaera aggregans</name>
    <dbReference type="NCBI Taxonomy" id="334771"/>
    <lineage>
        <taxon>Archaea</taxon>
        <taxon>Thermoproteota</taxon>
        <taxon>Thermoprotei</taxon>
        <taxon>Desulfurococcales</taxon>
        <taxon>Desulfurococcaceae</taxon>
        <taxon>Ignisphaera</taxon>
    </lineage>
</organism>
<protein>
    <submittedName>
        <fullName evidence="2">Uncharacterized protein</fullName>
    </submittedName>
</protein>
<accession>A0A7C5XN36</accession>
<evidence type="ECO:0000256" key="1">
    <source>
        <dbReference type="SAM" id="Phobius"/>
    </source>
</evidence>
<dbReference type="AlphaFoldDB" id="A0A7C5XN36"/>
<evidence type="ECO:0000313" key="2">
    <source>
        <dbReference type="EMBL" id="HHP82149.1"/>
    </source>
</evidence>
<keyword evidence="1" id="KW-0472">Membrane</keyword>
<gene>
    <name evidence="2" type="ORF">ENM84_05735</name>
</gene>
<feature type="transmembrane region" description="Helical" evidence="1">
    <location>
        <begin position="20"/>
        <end position="41"/>
    </location>
</feature>
<reference evidence="2" key="1">
    <citation type="journal article" date="2020" name="mSystems">
        <title>Genome- and Community-Level Interaction Insights into Carbon Utilization and Element Cycling Functions of Hydrothermarchaeota in Hydrothermal Sediment.</title>
        <authorList>
            <person name="Zhou Z."/>
            <person name="Liu Y."/>
            <person name="Xu W."/>
            <person name="Pan J."/>
            <person name="Luo Z.H."/>
            <person name="Li M."/>
        </authorList>
    </citation>
    <scope>NUCLEOTIDE SEQUENCE [LARGE SCALE GENOMIC DNA]</scope>
    <source>
        <strain evidence="2">SpSt-1121</strain>
    </source>
</reference>
<dbReference type="EMBL" id="DRZI01000247">
    <property type="protein sequence ID" value="HHP82149.1"/>
    <property type="molecule type" value="Genomic_DNA"/>
</dbReference>